<dbReference type="RefSeq" id="WP_173063294.1">
    <property type="nucleotide sequence ID" value="NZ_AP022853.1"/>
</dbReference>
<sequence length="165" mass="18083">MKVFGLAGWSGSGKTTLLEKLIPLFVARGLRVATVKQAHHDVDLDQPGKDSYRHRAAGASEVLLASSARWALLHELCDEPEPVLAQHLARLSPCDLVLVEGFKRETIPKLEIHRPVNGKALLYPGDSHIIAIASDAPLEAPLPCLNLNEPAQIAEFILRHLEIEK</sequence>
<dbReference type="InterPro" id="IPR052539">
    <property type="entry name" value="MGD_biosynthesis_adapter"/>
</dbReference>
<dbReference type="Gene3D" id="3.40.50.300">
    <property type="entry name" value="P-loop containing nucleotide triphosphate hydrolases"/>
    <property type="match status" value="1"/>
</dbReference>
<dbReference type="Proteomes" id="UP000502260">
    <property type="component" value="Chromosome"/>
</dbReference>
<protein>
    <submittedName>
        <fullName evidence="2">Molybdopterin-guanine dinucleotide biosynthesis protein MobB</fullName>
    </submittedName>
</protein>
<feature type="domain" description="Molybdopterin-guanine dinucleotide biosynthesis protein B (MobB)" evidence="1">
    <location>
        <begin position="3"/>
        <end position="135"/>
    </location>
</feature>
<accession>A0A6F8VAS8</accession>
<dbReference type="AlphaFoldDB" id="A0A6F8VAS8"/>
<organism evidence="2 3">
    <name type="scientific">Sulfurimicrobium lacus</name>
    <dbReference type="NCBI Taxonomy" id="2715678"/>
    <lineage>
        <taxon>Bacteria</taxon>
        <taxon>Pseudomonadati</taxon>
        <taxon>Pseudomonadota</taxon>
        <taxon>Betaproteobacteria</taxon>
        <taxon>Nitrosomonadales</taxon>
        <taxon>Sulfuricellaceae</taxon>
        <taxon>Sulfurimicrobium</taxon>
    </lineage>
</organism>
<gene>
    <name evidence="2" type="primary">mobB</name>
    <name evidence="2" type="ORF">SKTS_17040</name>
</gene>
<evidence type="ECO:0000259" key="1">
    <source>
        <dbReference type="Pfam" id="PF03205"/>
    </source>
</evidence>
<dbReference type="Pfam" id="PF03205">
    <property type="entry name" value="MobB"/>
    <property type="match status" value="1"/>
</dbReference>
<dbReference type="GO" id="GO:0006777">
    <property type="term" value="P:Mo-molybdopterin cofactor biosynthetic process"/>
    <property type="evidence" value="ECO:0007669"/>
    <property type="project" value="InterPro"/>
</dbReference>
<dbReference type="InterPro" id="IPR004435">
    <property type="entry name" value="MobB_dom"/>
</dbReference>
<evidence type="ECO:0000313" key="2">
    <source>
        <dbReference type="EMBL" id="BCB26818.1"/>
    </source>
</evidence>
<dbReference type="KEGG" id="slac:SKTS_17040"/>
<dbReference type="CDD" id="cd03116">
    <property type="entry name" value="MobB"/>
    <property type="match status" value="1"/>
</dbReference>
<evidence type="ECO:0000313" key="3">
    <source>
        <dbReference type="Proteomes" id="UP000502260"/>
    </source>
</evidence>
<dbReference type="SUPFAM" id="SSF52540">
    <property type="entry name" value="P-loop containing nucleoside triphosphate hydrolases"/>
    <property type="match status" value="1"/>
</dbReference>
<name>A0A6F8VAS8_9PROT</name>
<dbReference type="PANTHER" id="PTHR40072:SF1">
    <property type="entry name" value="MOLYBDOPTERIN-GUANINE DINUCLEOTIDE BIOSYNTHESIS ADAPTER PROTEIN"/>
    <property type="match status" value="1"/>
</dbReference>
<dbReference type="GO" id="GO:0005525">
    <property type="term" value="F:GTP binding"/>
    <property type="evidence" value="ECO:0007669"/>
    <property type="project" value="InterPro"/>
</dbReference>
<reference evidence="3" key="1">
    <citation type="submission" date="2020-03" db="EMBL/GenBank/DDBJ databases">
        <title>Complete genome sequence of sulfur-oxidizing bacterium skT11.</title>
        <authorList>
            <person name="Kanda M."/>
            <person name="Kojima H."/>
            <person name="Fukui M."/>
        </authorList>
    </citation>
    <scope>NUCLEOTIDE SEQUENCE [LARGE SCALE GENOMIC DNA]</scope>
    <source>
        <strain evidence="3">skT11</strain>
    </source>
</reference>
<dbReference type="PANTHER" id="PTHR40072">
    <property type="entry name" value="MOLYBDOPTERIN-GUANINE DINUCLEOTIDE BIOSYNTHESIS ADAPTER PROTEIN-RELATED"/>
    <property type="match status" value="1"/>
</dbReference>
<proteinExistence type="predicted"/>
<dbReference type="NCBIfam" id="TIGR00176">
    <property type="entry name" value="mobB"/>
    <property type="match status" value="1"/>
</dbReference>
<keyword evidence="3" id="KW-1185">Reference proteome</keyword>
<dbReference type="InterPro" id="IPR027417">
    <property type="entry name" value="P-loop_NTPase"/>
</dbReference>
<dbReference type="EMBL" id="AP022853">
    <property type="protein sequence ID" value="BCB26818.1"/>
    <property type="molecule type" value="Genomic_DNA"/>
</dbReference>